<keyword evidence="2 10" id="KW-0444">Lipid biosynthesis</keyword>
<dbReference type="GO" id="GO:0043772">
    <property type="term" value="F:acyl-phosphate glycerol-3-phosphate acyltransferase activity"/>
    <property type="evidence" value="ECO:0007669"/>
    <property type="project" value="UniProtKB-UniRule"/>
</dbReference>
<dbReference type="EC" id="2.3.1.275" evidence="10"/>
<comment type="catalytic activity">
    <reaction evidence="10">
        <text>an acyl phosphate + sn-glycerol 3-phosphate = a 1-acyl-sn-glycero-3-phosphate + phosphate</text>
        <dbReference type="Rhea" id="RHEA:34075"/>
        <dbReference type="ChEBI" id="CHEBI:43474"/>
        <dbReference type="ChEBI" id="CHEBI:57597"/>
        <dbReference type="ChEBI" id="CHEBI:57970"/>
        <dbReference type="ChEBI" id="CHEBI:59918"/>
        <dbReference type="EC" id="2.3.1.275"/>
    </reaction>
</comment>
<comment type="subunit">
    <text evidence="10">Probably interacts with PlsX.</text>
</comment>
<comment type="function">
    <text evidence="10">Catalyzes the transfer of an acyl group from acyl-phosphate (acyl-PO(4)) to glycerol-3-phosphate (G3P) to form lysophosphatidic acid (LPA). This enzyme utilizes acyl-phosphate as fatty acyl donor, but not acyl-CoA or acyl-ACP.</text>
</comment>
<comment type="subcellular location">
    <subcellularLocation>
        <location evidence="10">Cell membrane</location>
        <topology evidence="10">Multi-pass membrane protein</topology>
    </subcellularLocation>
</comment>
<dbReference type="EMBL" id="FUPS01000005">
    <property type="protein sequence ID" value="SJS32786.1"/>
    <property type="molecule type" value="Genomic_DNA"/>
</dbReference>
<feature type="transmembrane region" description="Helical" evidence="10">
    <location>
        <begin position="119"/>
        <end position="140"/>
    </location>
</feature>
<dbReference type="EMBL" id="LK933316">
    <property type="protein sequence ID" value="CDT64096.1"/>
    <property type="molecule type" value="Genomic_DNA"/>
</dbReference>
<dbReference type="Proteomes" id="UP000372533">
    <property type="component" value="Unassembled WGS sequence"/>
</dbReference>
<dbReference type="Pfam" id="PF02660">
    <property type="entry name" value="G3P_acyltransf"/>
    <property type="match status" value="1"/>
</dbReference>
<evidence type="ECO:0000256" key="5">
    <source>
        <dbReference type="ARBA" id="ARBA00022989"/>
    </source>
</evidence>
<keyword evidence="5 10" id="KW-1133">Transmembrane helix</keyword>
<dbReference type="EMBL" id="DAEQIJ010000016">
    <property type="protein sequence ID" value="HBH2621195.1"/>
    <property type="molecule type" value="Genomic_DNA"/>
</dbReference>
<dbReference type="InterPro" id="IPR003811">
    <property type="entry name" value="G3P_acylTferase_PlsY"/>
</dbReference>
<evidence type="ECO:0000313" key="15">
    <source>
        <dbReference type="EMBL" id="HBH2621195.1"/>
    </source>
</evidence>
<sequence length="204" mass="21442">MEIFSYIIIAVVAYLLGNISTSYIVAKRIAGVDIRTQGSGNAGSTNVLRTLGKRAGAMTFLGDVLKGVMAVLISEFAARLVGIDTLLAGYLAVICVVAGHNWPAVLGFRGGKGVATSLGAMLAVNPVITLMCLAVFILVVAITKYVSLGSVVGIGCSPIFMIMVKNKAGLIVALFLTASVIYNHRANIKRLLNGTERKIGQKKE</sequence>
<dbReference type="PANTHER" id="PTHR30309:SF0">
    <property type="entry name" value="GLYCEROL-3-PHOSPHATE ACYLTRANSFERASE-RELATED"/>
    <property type="match status" value="1"/>
</dbReference>
<evidence type="ECO:0000256" key="9">
    <source>
        <dbReference type="ARBA" id="ARBA00023264"/>
    </source>
</evidence>
<evidence type="ECO:0000313" key="13">
    <source>
        <dbReference type="EMBL" id="CDT64096.1"/>
    </source>
</evidence>
<keyword evidence="1 10" id="KW-1003">Cell membrane</keyword>
<reference evidence="18 22" key="3">
    <citation type="submission" date="2019-02" db="EMBL/GenBank/DDBJ databases">
        <authorList>
            <consortium name="Pathogen Informatics"/>
        </authorList>
    </citation>
    <scope>NUCLEOTIDE SEQUENCE [LARGE SCALE GENOMIC DNA]</scope>
    <source>
        <strain evidence="22">clo34</strain>
        <strain evidence="18">Clo34</strain>
        <strain evidence="19">Tl291</strain>
        <strain evidence="21">tl291</strain>
        <strain evidence="17 20">VRECD0157</strain>
    </source>
</reference>
<evidence type="ECO:0000313" key="12">
    <source>
        <dbReference type="EMBL" id="CDS88586.1"/>
    </source>
</evidence>
<name>A0A031WAM0_CLODI</name>
<dbReference type="PANTHER" id="PTHR30309">
    <property type="entry name" value="INNER MEMBRANE PROTEIN YGIH"/>
    <property type="match status" value="1"/>
</dbReference>
<evidence type="ECO:0000313" key="11">
    <source>
        <dbReference type="EMBL" id="CDS85050.1"/>
    </source>
</evidence>
<evidence type="ECO:0000256" key="10">
    <source>
        <dbReference type="HAMAP-Rule" id="MF_01043"/>
    </source>
</evidence>
<evidence type="ECO:0000256" key="6">
    <source>
        <dbReference type="ARBA" id="ARBA00023098"/>
    </source>
</evidence>
<evidence type="ECO:0000313" key="22">
    <source>
        <dbReference type="Proteomes" id="UP000411588"/>
    </source>
</evidence>
<proteinExistence type="inferred from homology"/>
<comment type="pathway">
    <text evidence="10">Lipid metabolism; phospholipid metabolism.</text>
</comment>
<dbReference type="GeneID" id="66355033"/>
<feature type="transmembrane region" description="Helical" evidence="10">
    <location>
        <begin position="170"/>
        <end position="188"/>
    </location>
</feature>
<dbReference type="EMBL" id="LK932407">
    <property type="protein sequence ID" value="CDS88586.1"/>
    <property type="molecule type" value="Genomic_DNA"/>
</dbReference>
<keyword evidence="8 10" id="KW-0594">Phospholipid biosynthesis</keyword>
<feature type="transmembrane region" description="Helical" evidence="10">
    <location>
        <begin position="6"/>
        <end position="26"/>
    </location>
</feature>
<evidence type="ECO:0000256" key="4">
    <source>
        <dbReference type="ARBA" id="ARBA00022692"/>
    </source>
</evidence>
<dbReference type="Proteomes" id="UP000189137">
    <property type="component" value="Unassembled WGS sequence"/>
</dbReference>
<dbReference type="UniPathway" id="UPA00085"/>
<dbReference type="Proteomes" id="UP000879542">
    <property type="component" value="Unassembled WGS sequence"/>
</dbReference>
<keyword evidence="6 10" id="KW-0443">Lipid metabolism</keyword>
<gene>
    <name evidence="10 12" type="primary">plsY</name>
    <name evidence="13" type="ORF">BN1095_620033</name>
    <name evidence="11" type="ORF">BN1096_520068</name>
    <name evidence="12" type="ORF">BN1097_680116</name>
    <name evidence="14" type="ORF">KRM00_002324</name>
    <name evidence="15" type="ORF">KRQ00_002981</name>
    <name evidence="16" type="ORF">KRQ00_004308</name>
    <name evidence="19" type="ORF">SAMEA1402366_02601</name>
    <name evidence="18" type="ORF">SAMEA1402399_00095</name>
    <name evidence="17" type="ORF">SAMEA3375112_01846</name>
</gene>
<dbReference type="EMBL" id="LK932505">
    <property type="protein sequence ID" value="CDS85050.1"/>
    <property type="molecule type" value="Genomic_DNA"/>
</dbReference>
<organism evidence="13">
    <name type="scientific">Clostridioides difficile</name>
    <name type="common">Peptoclostridium difficile</name>
    <dbReference type="NCBI Taxonomy" id="1496"/>
    <lineage>
        <taxon>Bacteria</taxon>
        <taxon>Bacillati</taxon>
        <taxon>Bacillota</taxon>
        <taxon>Clostridia</taxon>
        <taxon>Peptostreptococcales</taxon>
        <taxon>Peptostreptococcaceae</taxon>
        <taxon>Clostridioides</taxon>
    </lineage>
</organism>
<protein>
    <recommendedName>
        <fullName evidence="10">Glycerol-3-phosphate acyltransferase</fullName>
    </recommendedName>
    <alternativeName>
        <fullName evidence="10">Acyl-PO4 G3P acyltransferase</fullName>
    </alternativeName>
    <alternativeName>
        <fullName evidence="10">Acyl-phosphate--glycerol-3-phosphate acyltransferase</fullName>
    </alternativeName>
    <alternativeName>
        <fullName evidence="10">G3P acyltransferase</fullName>
        <shortName evidence="10">GPAT</shortName>
        <ecNumber evidence="10">2.3.1.275</ecNumber>
    </alternativeName>
    <alternativeName>
        <fullName evidence="10">Lysophosphatidic acid synthase</fullName>
        <shortName evidence="10">LPA synthase</shortName>
    </alternativeName>
</protein>
<dbReference type="AlphaFoldDB" id="A0A031WAM0"/>
<dbReference type="NCBIfam" id="TIGR00023">
    <property type="entry name" value="glycerol-3-phosphate 1-O-acyltransferase PlsY"/>
    <property type="match status" value="1"/>
</dbReference>
<feature type="transmembrane region" description="Helical" evidence="10">
    <location>
        <begin position="145"/>
        <end position="164"/>
    </location>
</feature>
<keyword evidence="12" id="KW-0012">Acyltransferase</keyword>
<dbReference type="EMBL" id="DAEPXK010000024">
    <property type="protein sequence ID" value="HBH1542832.1"/>
    <property type="molecule type" value="Genomic_DNA"/>
</dbReference>
<dbReference type="EMBL" id="CAAJVP010000013">
    <property type="protein sequence ID" value="VHY13184.1"/>
    <property type="molecule type" value="Genomic_DNA"/>
</dbReference>
<evidence type="ECO:0000256" key="3">
    <source>
        <dbReference type="ARBA" id="ARBA00022679"/>
    </source>
</evidence>
<evidence type="ECO:0000313" key="16">
    <source>
        <dbReference type="EMBL" id="HBH2622429.1"/>
    </source>
</evidence>
<keyword evidence="3 10" id="KW-0808">Transferase</keyword>
<evidence type="ECO:0000256" key="7">
    <source>
        <dbReference type="ARBA" id="ARBA00023136"/>
    </source>
</evidence>
<dbReference type="EMBL" id="CAADAN010000001">
    <property type="protein sequence ID" value="VFD29063.1"/>
    <property type="molecule type" value="Genomic_DNA"/>
</dbReference>
<dbReference type="OMA" id="PVWLGFK"/>
<dbReference type="RefSeq" id="WP_003426957.1">
    <property type="nucleotide sequence ID" value="NZ_AP025558.1"/>
</dbReference>
<dbReference type="HAMAP" id="MF_01043">
    <property type="entry name" value="PlsY"/>
    <property type="match status" value="1"/>
</dbReference>
<keyword evidence="7 10" id="KW-0472">Membrane</keyword>
<evidence type="ECO:0000313" key="18">
    <source>
        <dbReference type="EMBL" id="VFD29063.1"/>
    </source>
</evidence>
<dbReference type="Proteomes" id="UP000878956">
    <property type="component" value="Unassembled WGS sequence"/>
</dbReference>
<evidence type="ECO:0000256" key="2">
    <source>
        <dbReference type="ARBA" id="ARBA00022516"/>
    </source>
</evidence>
<keyword evidence="4 10" id="KW-0812">Transmembrane</keyword>
<dbReference type="SMR" id="A0A031WAM0"/>
<comment type="similarity">
    <text evidence="10">Belongs to the PlsY family.</text>
</comment>
<dbReference type="SMART" id="SM01207">
    <property type="entry name" value="G3P_acyltransf"/>
    <property type="match status" value="1"/>
</dbReference>
<accession>A0A031WAM0</accession>
<reference evidence="14" key="4">
    <citation type="submission" date="2021-06" db="EMBL/GenBank/DDBJ databases">
        <authorList>
            <consortium name="NCBI Pathogen Detection Project"/>
        </authorList>
    </citation>
    <scope>NUCLEOTIDE SEQUENCE</scope>
    <source>
        <strain evidence="15">Clostridioides</strain>
        <strain evidence="14">HN1000</strain>
    </source>
</reference>
<evidence type="ECO:0000313" key="20">
    <source>
        <dbReference type="Proteomes" id="UP000189137"/>
    </source>
</evidence>
<evidence type="ECO:0000256" key="1">
    <source>
        <dbReference type="ARBA" id="ARBA00022475"/>
    </source>
</evidence>
<evidence type="ECO:0000313" key="21">
    <source>
        <dbReference type="Proteomes" id="UP000372533"/>
    </source>
</evidence>
<dbReference type="GO" id="GO:0005886">
    <property type="term" value="C:plasma membrane"/>
    <property type="evidence" value="ECO:0007669"/>
    <property type="project" value="UniProtKB-SubCell"/>
</dbReference>
<dbReference type="EMBL" id="DAEQIJ010000070">
    <property type="protein sequence ID" value="HBH2622429.1"/>
    <property type="molecule type" value="Genomic_DNA"/>
</dbReference>
<dbReference type="Proteomes" id="UP000411588">
    <property type="component" value="Unassembled WGS sequence"/>
</dbReference>
<dbReference type="KEGG" id="pdf:CD630DERM_26310"/>
<keyword evidence="9 10" id="KW-1208">Phospholipid metabolism</keyword>
<evidence type="ECO:0000313" key="19">
    <source>
        <dbReference type="EMBL" id="VHY13184.1"/>
    </source>
</evidence>
<evidence type="ECO:0000313" key="14">
    <source>
        <dbReference type="EMBL" id="HBH1542832.1"/>
    </source>
</evidence>
<dbReference type="PATRIC" id="fig|1496.1371.peg.1498"/>
<evidence type="ECO:0000256" key="8">
    <source>
        <dbReference type="ARBA" id="ARBA00023209"/>
    </source>
</evidence>
<evidence type="ECO:0000313" key="17">
    <source>
        <dbReference type="EMBL" id="SJS32786.1"/>
    </source>
</evidence>
<reference evidence="14" key="2">
    <citation type="journal article" date="2018" name="Genome Biol.">
        <title>SKESA: strategic k-mer extension for scrupulous assemblies.</title>
        <authorList>
            <person name="Souvorov A."/>
            <person name="Agarwala R."/>
            <person name="Lipman D.J."/>
        </authorList>
    </citation>
    <scope>NUCLEOTIDE SEQUENCE</scope>
    <source>
        <strain evidence="15">Clostridioides</strain>
        <strain evidence="14">HN1000</strain>
    </source>
</reference>
<reference evidence="13" key="1">
    <citation type="submission" date="2014-07" db="EMBL/GenBank/DDBJ databases">
        <authorList>
            <person name="Monot Marc"/>
        </authorList>
    </citation>
    <scope>NUCLEOTIDE SEQUENCE</scope>
    <source>
        <strain evidence="13">7032989</strain>
        <strain evidence="12">7032994</strain>
    </source>
</reference>
<dbReference type="GO" id="GO:0008654">
    <property type="term" value="P:phospholipid biosynthetic process"/>
    <property type="evidence" value="ECO:0007669"/>
    <property type="project" value="UniProtKB-UniRule"/>
</dbReference>
<feature type="transmembrane region" description="Helical" evidence="10">
    <location>
        <begin position="76"/>
        <end position="99"/>
    </location>
</feature>